<evidence type="ECO:0000256" key="1">
    <source>
        <dbReference type="SAM" id="MobiDB-lite"/>
    </source>
</evidence>
<feature type="chain" id="PRO_5046885688" evidence="2">
    <location>
        <begin position="27"/>
        <end position="103"/>
    </location>
</feature>
<dbReference type="EMBL" id="CAXLJM020000032">
    <property type="protein sequence ID" value="CAL8100457.1"/>
    <property type="molecule type" value="Genomic_DNA"/>
</dbReference>
<reference evidence="3 4" key="1">
    <citation type="submission" date="2024-08" db="EMBL/GenBank/DDBJ databases">
        <authorList>
            <person name="Cucini C."/>
            <person name="Frati F."/>
        </authorList>
    </citation>
    <scope>NUCLEOTIDE SEQUENCE [LARGE SCALE GENOMIC DNA]</scope>
</reference>
<comment type="caution">
    <text evidence="3">The sequence shown here is derived from an EMBL/GenBank/DDBJ whole genome shotgun (WGS) entry which is preliminary data.</text>
</comment>
<name>A0ABP1QGU5_9HEXA</name>
<dbReference type="Proteomes" id="UP001642540">
    <property type="component" value="Unassembled WGS sequence"/>
</dbReference>
<sequence length="103" mass="11973">MARSSQLIVLLLGTFVLISLTLEAQGKPSVSMNRRKRQTVAYYDSPIENEEENFDSESDTNYDRNARRSDTQTFPSTQQVVPWVKRQWGSAKHYFKKHYDNIG</sequence>
<evidence type="ECO:0000313" key="4">
    <source>
        <dbReference type="Proteomes" id="UP001642540"/>
    </source>
</evidence>
<keyword evidence="4" id="KW-1185">Reference proteome</keyword>
<accession>A0ABP1QGU5</accession>
<proteinExistence type="predicted"/>
<keyword evidence="2" id="KW-0732">Signal</keyword>
<protein>
    <submittedName>
        <fullName evidence="3">Uncharacterized protein</fullName>
    </submittedName>
</protein>
<feature type="compositionally biased region" description="Acidic residues" evidence="1">
    <location>
        <begin position="47"/>
        <end position="60"/>
    </location>
</feature>
<feature type="compositionally biased region" description="Basic and acidic residues" evidence="1">
    <location>
        <begin position="61"/>
        <end position="70"/>
    </location>
</feature>
<feature type="region of interest" description="Disordered" evidence="1">
    <location>
        <begin position="43"/>
        <end position="77"/>
    </location>
</feature>
<evidence type="ECO:0000313" key="3">
    <source>
        <dbReference type="EMBL" id="CAL8100457.1"/>
    </source>
</evidence>
<gene>
    <name evidence="3" type="ORF">ODALV1_LOCUS10550</name>
</gene>
<feature type="signal peptide" evidence="2">
    <location>
        <begin position="1"/>
        <end position="26"/>
    </location>
</feature>
<organism evidence="3 4">
    <name type="scientific">Orchesella dallaii</name>
    <dbReference type="NCBI Taxonomy" id="48710"/>
    <lineage>
        <taxon>Eukaryota</taxon>
        <taxon>Metazoa</taxon>
        <taxon>Ecdysozoa</taxon>
        <taxon>Arthropoda</taxon>
        <taxon>Hexapoda</taxon>
        <taxon>Collembola</taxon>
        <taxon>Entomobryomorpha</taxon>
        <taxon>Entomobryoidea</taxon>
        <taxon>Orchesellidae</taxon>
        <taxon>Orchesellinae</taxon>
        <taxon>Orchesella</taxon>
    </lineage>
</organism>
<evidence type="ECO:0000256" key="2">
    <source>
        <dbReference type="SAM" id="SignalP"/>
    </source>
</evidence>